<evidence type="ECO:0000259" key="3">
    <source>
        <dbReference type="Pfam" id="PF05043"/>
    </source>
</evidence>
<gene>
    <name evidence="4" type="ORF">NRIC_10950</name>
</gene>
<dbReference type="InterPro" id="IPR007737">
    <property type="entry name" value="Mga_HTH"/>
</dbReference>
<evidence type="ECO:0000313" key="5">
    <source>
        <dbReference type="Proteomes" id="UP000290567"/>
    </source>
</evidence>
<comment type="caution">
    <text evidence="4">The sequence shown here is derived from an EMBL/GenBank/DDBJ whole genome shotgun (WGS) entry which is preliminary data.</text>
</comment>
<dbReference type="InterPro" id="IPR050661">
    <property type="entry name" value="BglG_antiterminators"/>
</dbReference>
<keyword evidence="2" id="KW-0804">Transcription</keyword>
<dbReference type="AlphaFoldDB" id="A0A4P5PA15"/>
<proteinExistence type="predicted"/>
<dbReference type="RefSeq" id="WP_146621674.1">
    <property type="nucleotide sequence ID" value="NZ_BJCC01000009.1"/>
</dbReference>
<protein>
    <recommendedName>
        <fullName evidence="3">Mga helix-turn-helix domain-containing protein</fullName>
    </recommendedName>
</protein>
<keyword evidence="5" id="KW-1185">Reference proteome</keyword>
<sequence>MNFRSLLGASVHRYLLLIEELYYSKKGVTFEELQNKINCSTPVLLSDIKYINSHWENFTIHKKKGIYTVEVNSRFSIRSLYSDILESSPEFQIIEQLLYEDCENIHALANHLFLSFSNTQRYLKKIGVMLKKIGLHLSHRPLRIEGNEMMIRQFYLLYFLEKYDGINDQLPKIEKEEQTLIENTILGFFAENNVAYSYMEYKRTVYSVYIALWRGNNGHILENETLRLSPMKFSDKYVLNEFQRKLRQKFKNLPKRLFFEDCLWRFSLDIVILNDEHHRIACEENPTYLRLFLEHVEMIDELEKLIGHSFNEERKMRLVKLLTKEFYLYEPMYSPLSILREARNQLIDDFSTKHECAAQAFHSWIEQFLWKNQRNEEVDSRNAYLYLLLTTLPEVVQLFEGKDRQLNVLLLSDLNPSEEECLLQKIYANVYGNYTIHLLRELNKNLNTVHKKACHYDCVLTTYSINGLPKELVGLVVDFPLRPETIVEMQKMFSRFSLSEPVSALQNVEYSQKFE</sequence>
<evidence type="ECO:0000256" key="1">
    <source>
        <dbReference type="ARBA" id="ARBA00023015"/>
    </source>
</evidence>
<keyword evidence="1" id="KW-0805">Transcription regulation</keyword>
<reference evidence="5" key="1">
    <citation type="submission" date="2019-02" db="EMBL/GenBank/DDBJ databases">
        <title>Draft genome sequence of Enterococcus sp. Gos25-1.</title>
        <authorList>
            <person name="Tanaka N."/>
            <person name="Shiwa Y."/>
            <person name="Fujita N."/>
        </authorList>
    </citation>
    <scope>NUCLEOTIDE SEQUENCE [LARGE SCALE GENOMIC DNA]</scope>
    <source>
        <strain evidence="5">Gos25-1</strain>
    </source>
</reference>
<accession>A0A4P5PA15</accession>
<dbReference type="PANTHER" id="PTHR30185">
    <property type="entry name" value="CRYPTIC BETA-GLUCOSIDE BGL OPERON ANTITERMINATOR"/>
    <property type="match status" value="1"/>
</dbReference>
<dbReference type="OrthoDB" id="2191269at2"/>
<organism evidence="4 5">
    <name type="scientific">Enterococcus florum</name>
    <dbReference type="NCBI Taxonomy" id="2480627"/>
    <lineage>
        <taxon>Bacteria</taxon>
        <taxon>Bacillati</taxon>
        <taxon>Bacillota</taxon>
        <taxon>Bacilli</taxon>
        <taxon>Lactobacillales</taxon>
        <taxon>Enterococcaceae</taxon>
        <taxon>Enterococcus</taxon>
    </lineage>
</organism>
<dbReference type="PANTHER" id="PTHR30185:SF18">
    <property type="entry name" value="TRANSCRIPTIONAL REGULATOR MTLR"/>
    <property type="match status" value="1"/>
</dbReference>
<dbReference type="EMBL" id="BJCC01000009">
    <property type="protein sequence ID" value="GCF93204.1"/>
    <property type="molecule type" value="Genomic_DNA"/>
</dbReference>
<dbReference type="Proteomes" id="UP000290567">
    <property type="component" value="Unassembled WGS sequence"/>
</dbReference>
<evidence type="ECO:0000313" key="4">
    <source>
        <dbReference type="EMBL" id="GCF93204.1"/>
    </source>
</evidence>
<feature type="domain" description="Mga helix-turn-helix" evidence="3">
    <location>
        <begin position="74"/>
        <end position="159"/>
    </location>
</feature>
<name>A0A4P5PA15_9ENTE</name>
<evidence type="ECO:0000256" key="2">
    <source>
        <dbReference type="ARBA" id="ARBA00023163"/>
    </source>
</evidence>
<dbReference type="Pfam" id="PF05043">
    <property type="entry name" value="Mga"/>
    <property type="match status" value="1"/>
</dbReference>